<sequence>MPALLKIIQNQNSTIFDNKKIQKNINANSVVAGHSSAVQRIVVSIEKKIRNLEKRKNKLKQAECDLKAGKTLIEDQKKAVEQLNHVETQIELAREILRNVIQIASADETTTGNGSLNNGFKDHENCKESNDELQQLLTVQNVLHCLGKEAVRCKFLSGEEGALKLTDEQLAFLDETYHKLSPVRYIRDLRTLLDEIVACPYFDRRTRSTGSSDSGASISTLLSPGNVANESFETQQSPKNDTVTNDLEESNHIDADTAVILNAGVCDLNIGDNVADHIIRTYCDLLIVASNFLYARSKCDFDDSDGLIYENGVDNSKKNSLSLLTAELEEIHYCATREVMFEAD</sequence>
<evidence type="ECO:0000256" key="1">
    <source>
        <dbReference type="ARBA" id="ARBA00007950"/>
    </source>
</evidence>
<accession>A0A915KS99</accession>
<dbReference type="PANTHER" id="PTHR22922:SF19">
    <property type="entry name" value="CAPRIN HOMOLOG"/>
    <property type="match status" value="1"/>
</dbReference>
<dbReference type="Pfam" id="PF18293">
    <property type="entry name" value="Caprin-1_dimer"/>
    <property type="match status" value="1"/>
</dbReference>
<evidence type="ECO:0000259" key="2">
    <source>
        <dbReference type="Pfam" id="PF18293"/>
    </source>
</evidence>
<evidence type="ECO:0000313" key="4">
    <source>
        <dbReference type="WBParaSite" id="nRc.2.0.1.t41648-RA"/>
    </source>
</evidence>
<dbReference type="InterPro" id="IPR041637">
    <property type="entry name" value="Caprin-1_dimer"/>
</dbReference>
<dbReference type="InterPro" id="IPR028816">
    <property type="entry name" value="Caprin"/>
</dbReference>
<evidence type="ECO:0000313" key="3">
    <source>
        <dbReference type="Proteomes" id="UP000887565"/>
    </source>
</evidence>
<dbReference type="GO" id="GO:0003723">
    <property type="term" value="F:RNA binding"/>
    <property type="evidence" value="ECO:0007669"/>
    <property type="project" value="TreeGrafter"/>
</dbReference>
<comment type="similarity">
    <text evidence="1">Belongs to the caprin family.</text>
</comment>
<reference evidence="4" key="1">
    <citation type="submission" date="2022-11" db="UniProtKB">
        <authorList>
            <consortium name="WormBaseParasite"/>
        </authorList>
    </citation>
    <scope>IDENTIFICATION</scope>
</reference>
<dbReference type="PANTHER" id="PTHR22922">
    <property type="entry name" value="GPI-ANCHORED PROTEIN P137"/>
    <property type="match status" value="1"/>
</dbReference>
<protein>
    <submittedName>
        <fullName evidence="4">Caprin-1 dimerization domain-containing protein</fullName>
    </submittedName>
</protein>
<feature type="domain" description="Caprin-1 dimerization" evidence="2">
    <location>
        <begin position="129"/>
        <end position="183"/>
    </location>
</feature>
<dbReference type="AlphaFoldDB" id="A0A915KS99"/>
<dbReference type="GO" id="GO:0005737">
    <property type="term" value="C:cytoplasm"/>
    <property type="evidence" value="ECO:0007669"/>
    <property type="project" value="TreeGrafter"/>
</dbReference>
<proteinExistence type="inferred from homology"/>
<name>A0A915KS99_ROMCU</name>
<dbReference type="WBParaSite" id="nRc.2.0.1.t41648-RA">
    <property type="protein sequence ID" value="nRc.2.0.1.t41648-RA"/>
    <property type="gene ID" value="nRc.2.0.1.g41648"/>
</dbReference>
<keyword evidence="3" id="KW-1185">Reference proteome</keyword>
<organism evidence="3 4">
    <name type="scientific">Romanomermis culicivorax</name>
    <name type="common">Nematode worm</name>
    <dbReference type="NCBI Taxonomy" id="13658"/>
    <lineage>
        <taxon>Eukaryota</taxon>
        <taxon>Metazoa</taxon>
        <taxon>Ecdysozoa</taxon>
        <taxon>Nematoda</taxon>
        <taxon>Enoplea</taxon>
        <taxon>Dorylaimia</taxon>
        <taxon>Mermithida</taxon>
        <taxon>Mermithoidea</taxon>
        <taxon>Mermithidae</taxon>
        <taxon>Romanomermis</taxon>
    </lineage>
</organism>
<dbReference type="Proteomes" id="UP000887565">
    <property type="component" value="Unplaced"/>
</dbReference>